<proteinExistence type="predicted"/>
<dbReference type="EMBL" id="JBHSWE010000001">
    <property type="protein sequence ID" value="MFC6670198.1"/>
    <property type="molecule type" value="Genomic_DNA"/>
</dbReference>
<name>A0ABW1ZYE5_9GAMM</name>
<protein>
    <recommendedName>
        <fullName evidence="3">PurM-like N-terminal domain-containing protein</fullName>
    </recommendedName>
</protein>
<accession>A0ABW1ZYE5</accession>
<gene>
    <name evidence="1" type="ORF">ACFQDL_08950</name>
</gene>
<dbReference type="RefSeq" id="WP_379908704.1">
    <property type="nucleotide sequence ID" value="NZ_JBHSWE010000001.1"/>
</dbReference>
<dbReference type="Proteomes" id="UP001596422">
    <property type="component" value="Unassembled WGS sequence"/>
</dbReference>
<evidence type="ECO:0008006" key="3">
    <source>
        <dbReference type="Google" id="ProtNLM"/>
    </source>
</evidence>
<reference evidence="2" key="1">
    <citation type="journal article" date="2019" name="Int. J. Syst. Evol. Microbiol.">
        <title>The Global Catalogue of Microorganisms (GCM) 10K type strain sequencing project: providing services to taxonomists for standard genome sequencing and annotation.</title>
        <authorList>
            <consortium name="The Broad Institute Genomics Platform"/>
            <consortium name="The Broad Institute Genome Sequencing Center for Infectious Disease"/>
            <person name="Wu L."/>
            <person name="Ma J."/>
        </authorList>
    </citation>
    <scope>NUCLEOTIDE SEQUENCE [LARGE SCALE GENOMIC DNA]</scope>
    <source>
        <strain evidence="2">NBRC 111756</strain>
    </source>
</reference>
<evidence type="ECO:0000313" key="1">
    <source>
        <dbReference type="EMBL" id="MFC6670198.1"/>
    </source>
</evidence>
<sequence>MDEFSLIGRYFSALTEADDSIVLGIGDDCAQLRVPPAWTWWSRSIPWSRAPISCRAPHRGASPAGCWGRR</sequence>
<comment type="caution">
    <text evidence="1">The sequence shown here is derived from an EMBL/GenBank/DDBJ whole genome shotgun (WGS) entry which is preliminary data.</text>
</comment>
<keyword evidence="2" id="KW-1185">Reference proteome</keyword>
<evidence type="ECO:0000313" key="2">
    <source>
        <dbReference type="Proteomes" id="UP001596422"/>
    </source>
</evidence>
<organism evidence="1 2">
    <name type="scientific">Marinobacterium aestuariivivens</name>
    <dbReference type="NCBI Taxonomy" id="1698799"/>
    <lineage>
        <taxon>Bacteria</taxon>
        <taxon>Pseudomonadati</taxon>
        <taxon>Pseudomonadota</taxon>
        <taxon>Gammaproteobacteria</taxon>
        <taxon>Oceanospirillales</taxon>
        <taxon>Oceanospirillaceae</taxon>
        <taxon>Marinobacterium</taxon>
    </lineage>
</organism>